<proteinExistence type="predicted"/>
<dbReference type="NCBIfam" id="NF047539">
    <property type="entry name" value="XAC2610_fam"/>
    <property type="match status" value="1"/>
</dbReference>
<gene>
    <name evidence="1" type="ORF">LV89_04895</name>
</gene>
<accession>A0A316DJ26</accession>
<reference evidence="1 2" key="1">
    <citation type="submission" date="2018-05" db="EMBL/GenBank/DDBJ databases">
        <title>Genomic Encyclopedia of Archaeal and Bacterial Type Strains, Phase II (KMG-II): from individual species to whole genera.</title>
        <authorList>
            <person name="Goeker M."/>
        </authorList>
    </citation>
    <scope>NUCLEOTIDE SEQUENCE [LARGE SCALE GENOMIC DNA]</scope>
    <source>
        <strain evidence="1 2">DSM 22214</strain>
    </source>
</reference>
<dbReference type="OrthoDB" id="5993839at2"/>
<name>A0A316DJ26_9BACT</name>
<sequence length="228" mass="26117">MKSSIHTAFLILLTNLCSGQFKFKINKGSTKFNAEITVTTCKKGDCNGKGTIELYDRITKKKFQTFYSDDLDFSIDKSNNPTVNVIELYGEQSPLIFDDFNFDGTEDFAIRNGNESSYGGPSYDVYVYHSTKKQFVPSSDLSSLAYNHLGMFETDHKRKRISTFDKSGCCWHLKTEYSVVPKKGLVKVAEFEEDATKGEMVVVTTRKLINDKWTVKVEKLRQKDYYKE</sequence>
<protein>
    <submittedName>
        <fullName evidence="1">Uncharacterized protein</fullName>
    </submittedName>
</protein>
<evidence type="ECO:0000313" key="2">
    <source>
        <dbReference type="Proteomes" id="UP000245489"/>
    </source>
</evidence>
<keyword evidence="2" id="KW-1185">Reference proteome</keyword>
<dbReference type="AlphaFoldDB" id="A0A316DJ26"/>
<dbReference type="Proteomes" id="UP000245489">
    <property type="component" value="Unassembled WGS sequence"/>
</dbReference>
<organism evidence="1 2">
    <name type="scientific">Arcicella aurantiaca</name>
    <dbReference type="NCBI Taxonomy" id="591202"/>
    <lineage>
        <taxon>Bacteria</taxon>
        <taxon>Pseudomonadati</taxon>
        <taxon>Bacteroidota</taxon>
        <taxon>Cytophagia</taxon>
        <taxon>Cytophagales</taxon>
        <taxon>Flectobacillaceae</taxon>
        <taxon>Arcicella</taxon>
    </lineage>
</organism>
<dbReference type="EMBL" id="QGGO01000050">
    <property type="protein sequence ID" value="PWK16633.1"/>
    <property type="molecule type" value="Genomic_DNA"/>
</dbReference>
<evidence type="ECO:0000313" key="1">
    <source>
        <dbReference type="EMBL" id="PWK16633.1"/>
    </source>
</evidence>
<dbReference type="InterPro" id="IPR058087">
    <property type="entry name" value="XAC2610_dom"/>
</dbReference>
<dbReference type="RefSeq" id="WP_109745589.1">
    <property type="nucleotide sequence ID" value="NZ_QGGO01000050.1"/>
</dbReference>
<comment type="caution">
    <text evidence="1">The sequence shown here is derived from an EMBL/GenBank/DDBJ whole genome shotgun (WGS) entry which is preliminary data.</text>
</comment>